<name>A0ABW1A7L6_9ACTN</name>
<keyword evidence="7" id="KW-0812">Transmembrane</keyword>
<dbReference type="Gene3D" id="3.30.200.20">
    <property type="entry name" value="Phosphorylase Kinase, domain 1"/>
    <property type="match status" value="1"/>
</dbReference>
<dbReference type="RefSeq" id="WP_378287431.1">
    <property type="nucleotide sequence ID" value="NZ_JBHSON010000070.1"/>
</dbReference>
<dbReference type="CDD" id="cd14014">
    <property type="entry name" value="STKc_PknB_like"/>
    <property type="match status" value="1"/>
</dbReference>
<dbReference type="Pfam" id="PF00069">
    <property type="entry name" value="Pkinase"/>
    <property type="match status" value="1"/>
</dbReference>
<evidence type="ECO:0000256" key="6">
    <source>
        <dbReference type="SAM" id="MobiDB-lite"/>
    </source>
</evidence>
<evidence type="ECO:0000256" key="5">
    <source>
        <dbReference type="PROSITE-ProRule" id="PRU10141"/>
    </source>
</evidence>
<dbReference type="InterPro" id="IPR008271">
    <property type="entry name" value="Ser/Thr_kinase_AS"/>
</dbReference>
<evidence type="ECO:0000313" key="9">
    <source>
        <dbReference type="EMBL" id="MFC5751510.1"/>
    </source>
</evidence>
<reference evidence="10" key="1">
    <citation type="journal article" date="2019" name="Int. J. Syst. Evol. Microbiol.">
        <title>The Global Catalogue of Microorganisms (GCM) 10K type strain sequencing project: providing services to taxonomists for standard genome sequencing and annotation.</title>
        <authorList>
            <consortium name="The Broad Institute Genomics Platform"/>
            <consortium name="The Broad Institute Genome Sequencing Center for Infectious Disease"/>
            <person name="Wu L."/>
            <person name="Ma J."/>
        </authorList>
    </citation>
    <scope>NUCLEOTIDE SEQUENCE [LARGE SCALE GENOMIC DNA]</scope>
    <source>
        <strain evidence="10">KCTC 42087</strain>
    </source>
</reference>
<dbReference type="InterPro" id="IPR000719">
    <property type="entry name" value="Prot_kinase_dom"/>
</dbReference>
<keyword evidence="4 5" id="KW-0067">ATP-binding</keyword>
<keyword evidence="7" id="KW-0472">Membrane</keyword>
<feature type="region of interest" description="Disordered" evidence="6">
    <location>
        <begin position="293"/>
        <end position="316"/>
    </location>
</feature>
<feature type="binding site" evidence="5">
    <location>
        <position position="43"/>
    </location>
    <ligand>
        <name>ATP</name>
        <dbReference type="ChEBI" id="CHEBI:30616"/>
    </ligand>
</feature>
<keyword evidence="7" id="KW-1133">Transmembrane helix</keyword>
<evidence type="ECO:0000256" key="2">
    <source>
        <dbReference type="ARBA" id="ARBA00022741"/>
    </source>
</evidence>
<gene>
    <name evidence="9" type="ORF">ACFPZN_38330</name>
</gene>
<evidence type="ECO:0000256" key="3">
    <source>
        <dbReference type="ARBA" id="ARBA00022777"/>
    </source>
</evidence>
<dbReference type="PROSITE" id="PS00108">
    <property type="entry name" value="PROTEIN_KINASE_ST"/>
    <property type="match status" value="1"/>
</dbReference>
<dbReference type="Proteomes" id="UP001596074">
    <property type="component" value="Unassembled WGS sequence"/>
</dbReference>
<evidence type="ECO:0000256" key="1">
    <source>
        <dbReference type="ARBA" id="ARBA00022679"/>
    </source>
</evidence>
<dbReference type="SUPFAM" id="SSF56112">
    <property type="entry name" value="Protein kinase-like (PK-like)"/>
    <property type="match status" value="1"/>
</dbReference>
<dbReference type="PANTHER" id="PTHR43289:SF34">
    <property type="entry name" value="SERINE_THREONINE-PROTEIN KINASE YBDM-RELATED"/>
    <property type="match status" value="1"/>
</dbReference>
<dbReference type="Gene3D" id="1.10.510.10">
    <property type="entry name" value="Transferase(Phosphotransferase) domain 1"/>
    <property type="match status" value="1"/>
</dbReference>
<dbReference type="EC" id="2.7.11.1" evidence="9"/>
<evidence type="ECO:0000256" key="4">
    <source>
        <dbReference type="ARBA" id="ARBA00022840"/>
    </source>
</evidence>
<keyword evidence="2 5" id="KW-0547">Nucleotide-binding</keyword>
<dbReference type="InterPro" id="IPR011009">
    <property type="entry name" value="Kinase-like_dom_sf"/>
</dbReference>
<evidence type="ECO:0000259" key="8">
    <source>
        <dbReference type="PROSITE" id="PS50011"/>
    </source>
</evidence>
<dbReference type="PROSITE" id="PS50011">
    <property type="entry name" value="PROTEIN_KINASE_DOM"/>
    <property type="match status" value="1"/>
</dbReference>
<dbReference type="PROSITE" id="PS00107">
    <property type="entry name" value="PROTEIN_KINASE_ATP"/>
    <property type="match status" value="1"/>
</dbReference>
<keyword evidence="1 9" id="KW-0808">Transferase</keyword>
<dbReference type="InterPro" id="IPR017441">
    <property type="entry name" value="Protein_kinase_ATP_BS"/>
</dbReference>
<dbReference type="PANTHER" id="PTHR43289">
    <property type="entry name" value="MITOGEN-ACTIVATED PROTEIN KINASE KINASE KINASE 20-RELATED"/>
    <property type="match status" value="1"/>
</dbReference>
<accession>A0ABW1A7L6</accession>
<feature type="domain" description="Protein kinase" evidence="8">
    <location>
        <begin position="15"/>
        <end position="275"/>
    </location>
</feature>
<comment type="caution">
    <text evidence="9">The sequence shown here is derived from an EMBL/GenBank/DDBJ whole genome shotgun (WGS) entry which is preliminary data.</text>
</comment>
<sequence length="507" mass="53829">MDPLGPGDPTHAGKYLLLGRLGEGGMGRVFFGRSPGGRPVAVKFIRSEYAHRRRFRARFAREVEAARRIGGFHTALVIDADPDADPPWMVTAYIPGPSLQRAVDEHGPLDLQAVRTLGAGLAEGLLAIHACGLVHRDLKPGNVILAADGPRIIDLGVVGTQDADRMTATGAVLGTYAYMSPEQVNGDPAGPASDVFALGSVLGFAAGGRSPFGAETVAATLHRITGGPPDLGDIPVENGYRDLIAGCLAKDPAARPELPDILARLAGSWPDGNWLPAAVMNMIHSTESESIGALKSGTGETDPRMHHQSTLDPGRGRRLRPRAVLVAGAAVAVLSAGAVVLVLTLSGSAERPPATRRFVLDDGRAFGPGGWSQFTVRVDPANTGVRLTRRLDSSVSGQSAVISVNGRRAGLWVGLDGSLVTWKDQTVEFPAPLTADRKALVIRNTFASSTKDFNEFTYYVDQRIGGRWARADVVDIGPGHPEDERAHRYRVTAPTWAGTRNFSYSDT</sequence>
<dbReference type="GO" id="GO:0004674">
    <property type="term" value="F:protein serine/threonine kinase activity"/>
    <property type="evidence" value="ECO:0007669"/>
    <property type="project" value="UniProtKB-EC"/>
</dbReference>
<organism evidence="9 10">
    <name type="scientific">Actinomadura rugatobispora</name>
    <dbReference type="NCBI Taxonomy" id="1994"/>
    <lineage>
        <taxon>Bacteria</taxon>
        <taxon>Bacillati</taxon>
        <taxon>Actinomycetota</taxon>
        <taxon>Actinomycetes</taxon>
        <taxon>Streptosporangiales</taxon>
        <taxon>Thermomonosporaceae</taxon>
        <taxon>Actinomadura</taxon>
    </lineage>
</organism>
<protein>
    <submittedName>
        <fullName evidence="9">Serine/threonine-protein kinase</fullName>
        <ecNumber evidence="9">2.7.11.1</ecNumber>
    </submittedName>
</protein>
<keyword evidence="10" id="KW-1185">Reference proteome</keyword>
<evidence type="ECO:0000313" key="10">
    <source>
        <dbReference type="Proteomes" id="UP001596074"/>
    </source>
</evidence>
<feature type="transmembrane region" description="Helical" evidence="7">
    <location>
        <begin position="323"/>
        <end position="345"/>
    </location>
</feature>
<dbReference type="EMBL" id="JBHSON010000070">
    <property type="protein sequence ID" value="MFC5751510.1"/>
    <property type="molecule type" value="Genomic_DNA"/>
</dbReference>
<evidence type="ECO:0000256" key="7">
    <source>
        <dbReference type="SAM" id="Phobius"/>
    </source>
</evidence>
<proteinExistence type="predicted"/>
<dbReference type="SMART" id="SM00220">
    <property type="entry name" value="S_TKc"/>
    <property type="match status" value="1"/>
</dbReference>
<keyword evidence="3 9" id="KW-0418">Kinase</keyword>